<gene>
    <name evidence="1" type="ORF">ARMOST_14731</name>
</gene>
<reference evidence="2" key="1">
    <citation type="journal article" date="2017" name="Nat. Ecol. Evol.">
        <title>Genome expansion and lineage-specific genetic innovations in the forest pathogenic fungi Armillaria.</title>
        <authorList>
            <person name="Sipos G."/>
            <person name="Prasanna A.N."/>
            <person name="Walter M.C."/>
            <person name="O'Connor E."/>
            <person name="Balint B."/>
            <person name="Krizsan K."/>
            <person name="Kiss B."/>
            <person name="Hess J."/>
            <person name="Varga T."/>
            <person name="Slot J."/>
            <person name="Riley R."/>
            <person name="Boka B."/>
            <person name="Rigling D."/>
            <person name="Barry K."/>
            <person name="Lee J."/>
            <person name="Mihaltcheva S."/>
            <person name="LaButti K."/>
            <person name="Lipzen A."/>
            <person name="Waldron R."/>
            <person name="Moloney N.M."/>
            <person name="Sperisen C."/>
            <person name="Kredics L."/>
            <person name="Vagvoelgyi C."/>
            <person name="Patrignani A."/>
            <person name="Fitzpatrick D."/>
            <person name="Nagy I."/>
            <person name="Doyle S."/>
            <person name="Anderson J.B."/>
            <person name="Grigoriev I.V."/>
            <person name="Gueldener U."/>
            <person name="Muensterkoetter M."/>
            <person name="Nagy L.G."/>
        </authorList>
    </citation>
    <scope>NUCLEOTIDE SEQUENCE [LARGE SCALE GENOMIC DNA]</scope>
    <source>
        <strain evidence="2">C18/9</strain>
    </source>
</reference>
<organism evidence="1 2">
    <name type="scientific">Armillaria ostoyae</name>
    <name type="common">Armillaria root rot fungus</name>
    <dbReference type="NCBI Taxonomy" id="47428"/>
    <lineage>
        <taxon>Eukaryota</taxon>
        <taxon>Fungi</taxon>
        <taxon>Dikarya</taxon>
        <taxon>Basidiomycota</taxon>
        <taxon>Agaricomycotina</taxon>
        <taxon>Agaricomycetes</taxon>
        <taxon>Agaricomycetidae</taxon>
        <taxon>Agaricales</taxon>
        <taxon>Marasmiineae</taxon>
        <taxon>Physalacriaceae</taxon>
        <taxon>Armillaria</taxon>
    </lineage>
</organism>
<evidence type="ECO:0000313" key="2">
    <source>
        <dbReference type="Proteomes" id="UP000219338"/>
    </source>
</evidence>
<evidence type="ECO:0000313" key="1">
    <source>
        <dbReference type="EMBL" id="SJL11328.1"/>
    </source>
</evidence>
<name>A0A284RRI5_ARMOS</name>
<proteinExistence type="predicted"/>
<accession>A0A284RRI5</accession>
<dbReference type="AlphaFoldDB" id="A0A284RRI5"/>
<keyword evidence="2" id="KW-1185">Reference proteome</keyword>
<dbReference type="Proteomes" id="UP000219338">
    <property type="component" value="Unassembled WGS sequence"/>
</dbReference>
<protein>
    <submittedName>
        <fullName evidence="1">Uncharacterized protein</fullName>
    </submittedName>
</protein>
<sequence length="66" mass="7347">MPTLVIALSGYRQLPPKFALRAISIRAQNMNILLMSVTPQRKFKLRLAACELVFFNVPLAVSLTSS</sequence>
<dbReference type="EMBL" id="FUEG01000014">
    <property type="protein sequence ID" value="SJL11328.1"/>
    <property type="molecule type" value="Genomic_DNA"/>
</dbReference>